<sequence>MEEQGTPLGAVGRCAGPGSGWFLAVSPVDLFIAAHEAGLPVAHEQSEDDERRQKVHDNATAVVLAAQAVLAARGWGHRAGGPRIGEAVGSLTGLSMASLEITLRCLMQGRPEGFKRLLFHCETVTECVDLRTVAALAHSTPHVLRPTALWTNPTGHGPEPTRYESWVPMTEFVRSVWRSRNSREQHE</sequence>
<protein>
    <submittedName>
        <fullName evidence="1">Uncharacterized protein</fullName>
    </submittedName>
</protein>
<evidence type="ECO:0000313" key="2">
    <source>
        <dbReference type="Proteomes" id="UP001348369"/>
    </source>
</evidence>
<evidence type="ECO:0000313" key="1">
    <source>
        <dbReference type="EMBL" id="WSC01529.1"/>
    </source>
</evidence>
<dbReference type="Proteomes" id="UP001348369">
    <property type="component" value="Chromosome"/>
</dbReference>
<keyword evidence="2" id="KW-1185">Reference proteome</keyword>
<gene>
    <name evidence="1" type="ORF">OG835_34005</name>
</gene>
<organism evidence="1 2">
    <name type="scientific">Streptomyces scopuliridis</name>
    <dbReference type="NCBI Taxonomy" id="452529"/>
    <lineage>
        <taxon>Bacteria</taxon>
        <taxon>Bacillati</taxon>
        <taxon>Actinomycetota</taxon>
        <taxon>Actinomycetes</taxon>
        <taxon>Kitasatosporales</taxon>
        <taxon>Streptomycetaceae</taxon>
        <taxon>Streptomyces</taxon>
    </lineage>
</organism>
<dbReference type="EMBL" id="CP109109">
    <property type="protein sequence ID" value="WSC01529.1"/>
    <property type="molecule type" value="Genomic_DNA"/>
</dbReference>
<reference evidence="1" key="1">
    <citation type="submission" date="2022-10" db="EMBL/GenBank/DDBJ databases">
        <title>The complete genomes of actinobacterial strains from the NBC collection.</title>
        <authorList>
            <person name="Joergensen T.S."/>
            <person name="Alvarez Arevalo M."/>
            <person name="Sterndorff E.B."/>
            <person name="Faurdal D."/>
            <person name="Vuksanovic O."/>
            <person name="Mourched A.-S."/>
            <person name="Charusanti P."/>
            <person name="Shaw S."/>
            <person name="Blin K."/>
            <person name="Weber T."/>
        </authorList>
    </citation>
    <scope>NUCLEOTIDE SEQUENCE</scope>
    <source>
        <strain evidence="1">NBC 01771</strain>
    </source>
</reference>
<name>A0ACD4ZT03_9ACTN</name>
<accession>A0ACD4ZT03</accession>
<proteinExistence type="predicted"/>